<keyword evidence="1" id="KW-0472">Membrane</keyword>
<organism evidence="2 3">
    <name type="scientific">Vibrio galatheae</name>
    <dbReference type="NCBI Taxonomy" id="579748"/>
    <lineage>
        <taxon>Bacteria</taxon>
        <taxon>Pseudomonadati</taxon>
        <taxon>Pseudomonadota</taxon>
        <taxon>Gammaproteobacteria</taxon>
        <taxon>Vibrionales</taxon>
        <taxon>Vibrionaceae</taxon>
        <taxon>Vibrio</taxon>
    </lineage>
</organism>
<dbReference type="InterPro" id="IPR012902">
    <property type="entry name" value="N_methyl_site"/>
</dbReference>
<dbReference type="PATRIC" id="fig|579748.3.peg.90"/>
<dbReference type="AlphaFoldDB" id="A0A0F4NR25"/>
<keyword evidence="1" id="KW-1133">Transmembrane helix</keyword>
<keyword evidence="3" id="KW-1185">Reference proteome</keyword>
<proteinExistence type="predicted"/>
<dbReference type="STRING" id="579748.TW81_00440"/>
<comment type="caution">
    <text evidence="2">The sequence shown here is derived from an EMBL/GenBank/DDBJ whole genome shotgun (WGS) entry which is preliminary data.</text>
</comment>
<dbReference type="PROSITE" id="PS00409">
    <property type="entry name" value="PROKAR_NTER_METHYL"/>
    <property type="match status" value="1"/>
</dbReference>
<feature type="transmembrane region" description="Helical" evidence="1">
    <location>
        <begin position="20"/>
        <end position="40"/>
    </location>
</feature>
<sequence>MAFPRVKPTRQTGVTLIELLFASLIGLITIATIGSVFLSAQKLAIQRGKQLLVSENLSIAVLQIKEDIQRAGFNQLEQSSARLSGALSVVEIGANSSLVGYVYRVNPSGAESFRNVVFKREASLNNHQGDGLKICEKYSAHPLTLSMASLSGPGGYCYQMFNPLQISVSRFTLQSESIEGESASSQMVKIVLAGHLVTDSDVAYQAEATTLVRNWQ</sequence>
<dbReference type="PIRSF" id="PIRSF004525">
    <property type="entry name" value="Pilin_peptidase-dep_B_prd"/>
    <property type="match status" value="1"/>
</dbReference>
<dbReference type="Proteomes" id="UP000033673">
    <property type="component" value="Unassembled WGS sequence"/>
</dbReference>
<evidence type="ECO:0000313" key="2">
    <source>
        <dbReference type="EMBL" id="KJY85339.1"/>
    </source>
</evidence>
<name>A0A0F4NR25_9VIBR</name>
<accession>A0A0F4NR25</accession>
<dbReference type="InterPro" id="IPR016419">
    <property type="entry name" value="Prepilin_Pept-dep_B_prd"/>
</dbReference>
<dbReference type="RefSeq" id="WP_045953761.1">
    <property type="nucleotide sequence ID" value="NZ_JXXV01000003.1"/>
</dbReference>
<evidence type="ECO:0000256" key="1">
    <source>
        <dbReference type="SAM" id="Phobius"/>
    </source>
</evidence>
<protein>
    <submittedName>
        <fullName evidence="2">Pilus assembly protein PilW</fullName>
    </submittedName>
</protein>
<dbReference type="EMBL" id="JXXV01000003">
    <property type="protein sequence ID" value="KJY85339.1"/>
    <property type="molecule type" value="Genomic_DNA"/>
</dbReference>
<dbReference type="OrthoDB" id="5865913at2"/>
<evidence type="ECO:0000313" key="3">
    <source>
        <dbReference type="Proteomes" id="UP000033673"/>
    </source>
</evidence>
<gene>
    <name evidence="2" type="ORF">TW81_00440</name>
</gene>
<reference evidence="2 3" key="1">
    <citation type="journal article" date="2015" name="BMC Genomics">
        <title>Genome mining reveals unlocked bioactive potential of marine Gram-negative bacteria.</title>
        <authorList>
            <person name="Machado H."/>
            <person name="Sonnenschein E.C."/>
            <person name="Melchiorsen J."/>
            <person name="Gram L."/>
        </authorList>
    </citation>
    <scope>NUCLEOTIDE SEQUENCE [LARGE SCALE GENOMIC DNA]</scope>
    <source>
        <strain evidence="2 3">S2757</strain>
    </source>
</reference>
<keyword evidence="1" id="KW-0812">Transmembrane</keyword>